<keyword evidence="2" id="KW-1185">Reference proteome</keyword>
<evidence type="ECO:0008006" key="3">
    <source>
        <dbReference type="Google" id="ProtNLM"/>
    </source>
</evidence>
<organism evidence="1 2">
    <name type="scientific">Sporolactobacillus inulinus CASD</name>
    <dbReference type="NCBI Taxonomy" id="1069536"/>
    <lineage>
        <taxon>Bacteria</taxon>
        <taxon>Bacillati</taxon>
        <taxon>Bacillota</taxon>
        <taxon>Bacilli</taxon>
        <taxon>Bacillales</taxon>
        <taxon>Sporolactobacillaceae</taxon>
        <taxon>Sporolactobacillus</taxon>
    </lineage>
</organism>
<comment type="caution">
    <text evidence="1">The sequence shown here is derived from an EMBL/GenBank/DDBJ whole genome shotgun (WGS) entry which is preliminary data.</text>
</comment>
<evidence type="ECO:0000313" key="2">
    <source>
        <dbReference type="Proteomes" id="UP000035553"/>
    </source>
</evidence>
<accession>A0A0U1QML3</accession>
<name>A0A0U1QML3_9BACL</name>
<dbReference type="RefSeq" id="WP_010025915.1">
    <property type="nucleotide sequence ID" value="NZ_AFVQ02000136.1"/>
</dbReference>
<gene>
    <name evidence="1" type="ORF">SINU_10295</name>
</gene>
<dbReference type="Proteomes" id="UP000035553">
    <property type="component" value="Unassembled WGS sequence"/>
</dbReference>
<dbReference type="EMBL" id="AFVQ02000136">
    <property type="protein sequence ID" value="KLI02031.1"/>
    <property type="molecule type" value="Genomic_DNA"/>
</dbReference>
<reference evidence="1 2" key="1">
    <citation type="journal article" date="2011" name="J. Bacteriol.">
        <title>Draft genome sequence of Sporolactobacillus inulinus strain CASD, an efficient D-lactic acid-producing bacterium with high-concentration lactate tolerance capability.</title>
        <authorList>
            <person name="Yu B."/>
            <person name="Su F."/>
            <person name="Wang L."/>
            <person name="Xu K."/>
            <person name="Zhao B."/>
            <person name="Xu P."/>
        </authorList>
    </citation>
    <scope>NUCLEOTIDE SEQUENCE [LARGE SCALE GENOMIC DNA]</scope>
    <source>
        <strain evidence="1 2">CASD</strain>
    </source>
</reference>
<proteinExistence type="predicted"/>
<protein>
    <recommendedName>
        <fullName evidence="3">HNH endonuclease 5 domain-containing protein</fullName>
    </recommendedName>
</protein>
<dbReference type="AlphaFoldDB" id="A0A0U1QML3"/>
<sequence length="291" mass="33823">MGKCALCQEERELEKSHIIPKFVFRSMKRNSPTGNMRMASQPNRVIQDGDKQAMLCGVCEDRFSPNETIFANKVYHPYHSDNLQVVEYEQWLNHFITSISWRSLYLDIVEFVRDQNIDIIDLDILIEAEKIMREFLLGERKDLGHIENHIFFFGPIKEASGDTSEFDLHTAIGGSVVGYTYISHDPDSSYVFLNLQGILIVTILKKAVEEVWENTLVEEKGFFNMGEPKHAVSSPVFNELFAVAKDLRESREKISESQKEKIVEAIRKNPERFLKSKAYQRLKDDERIRKR</sequence>
<evidence type="ECO:0000313" key="1">
    <source>
        <dbReference type="EMBL" id="KLI02031.1"/>
    </source>
</evidence>